<keyword evidence="2" id="KW-1185">Reference proteome</keyword>
<name>A0A0P1ABF8_PLAHL</name>
<reference evidence="2" key="1">
    <citation type="submission" date="2014-09" db="EMBL/GenBank/DDBJ databases">
        <authorList>
            <person name="Sharma Rahul"/>
            <person name="Thines Marco"/>
        </authorList>
    </citation>
    <scope>NUCLEOTIDE SEQUENCE [LARGE SCALE GENOMIC DNA]</scope>
</reference>
<evidence type="ECO:0000313" key="1">
    <source>
        <dbReference type="EMBL" id="CEG37630.1"/>
    </source>
</evidence>
<sequence length="117" mass="13335">MSKVKAYIDRVPQLTTREVHDYACLCSRGSVVSFNTKSWCQTDKKTDGLQKDVGVTLISTLRQNKFQANILERPIVCQCLVSRRGNISNLSHLQIFRSPFRQSKHAQILTPHDSRCS</sequence>
<protein>
    <submittedName>
        <fullName evidence="1">Uncharacterized protein</fullName>
    </submittedName>
</protein>
<accession>A0A0P1ABF8</accession>
<dbReference type="RefSeq" id="XP_024573999.1">
    <property type="nucleotide sequence ID" value="XM_024722976.1"/>
</dbReference>
<dbReference type="EMBL" id="CCYD01000288">
    <property type="protein sequence ID" value="CEG37630.1"/>
    <property type="molecule type" value="Genomic_DNA"/>
</dbReference>
<dbReference type="GeneID" id="36400463"/>
<dbReference type="AlphaFoldDB" id="A0A0P1ABF8"/>
<organism evidence="1 2">
    <name type="scientific">Plasmopara halstedii</name>
    <name type="common">Downy mildew of sunflower</name>
    <dbReference type="NCBI Taxonomy" id="4781"/>
    <lineage>
        <taxon>Eukaryota</taxon>
        <taxon>Sar</taxon>
        <taxon>Stramenopiles</taxon>
        <taxon>Oomycota</taxon>
        <taxon>Peronosporomycetes</taxon>
        <taxon>Peronosporales</taxon>
        <taxon>Peronosporaceae</taxon>
        <taxon>Plasmopara</taxon>
    </lineage>
</organism>
<evidence type="ECO:0000313" key="2">
    <source>
        <dbReference type="Proteomes" id="UP000054928"/>
    </source>
</evidence>
<dbReference type="Proteomes" id="UP000054928">
    <property type="component" value="Unassembled WGS sequence"/>
</dbReference>
<proteinExistence type="predicted"/>